<dbReference type="AlphaFoldDB" id="A0A1H7EH05"/>
<evidence type="ECO:0000256" key="2">
    <source>
        <dbReference type="ARBA" id="ARBA00007825"/>
    </source>
</evidence>
<gene>
    <name evidence="8" type="ORF">SAMN05192539_105139</name>
</gene>
<dbReference type="InterPro" id="IPR050770">
    <property type="entry name" value="Intradiol_RC_Dioxygenase"/>
</dbReference>
<evidence type="ECO:0000256" key="5">
    <source>
        <dbReference type="ARBA" id="ARBA00023002"/>
    </source>
</evidence>
<proteinExistence type="inferred from homology"/>
<evidence type="ECO:0000313" key="9">
    <source>
        <dbReference type="Proteomes" id="UP000198866"/>
    </source>
</evidence>
<accession>A0A1H7EH05</accession>
<dbReference type="InterPro" id="IPR015889">
    <property type="entry name" value="Intradiol_dOase_core"/>
</dbReference>
<evidence type="ECO:0000256" key="4">
    <source>
        <dbReference type="ARBA" id="ARBA00022964"/>
    </source>
</evidence>
<dbReference type="SUPFAM" id="SSF49482">
    <property type="entry name" value="Aromatic compound dioxygenase"/>
    <property type="match status" value="1"/>
</dbReference>
<dbReference type="EMBL" id="FNYE01000051">
    <property type="protein sequence ID" value="SEK11322.1"/>
    <property type="molecule type" value="Genomic_DNA"/>
</dbReference>
<dbReference type="STRING" id="667676.SAMN05192539_105139"/>
<keyword evidence="6" id="KW-0408">Iron</keyword>
<dbReference type="RefSeq" id="WP_090873565.1">
    <property type="nucleotide sequence ID" value="NZ_FNYE01000051.1"/>
</dbReference>
<sequence length="301" mass="33364">MSETTTQRAADRALHPVTETVLATLSGCGDARLKEIMSALIRHVHAFAEEVQLTGDEWRRGIDFLTRTGKKCDGIRQEFILLSDTLGLSIMLDAIHRKQDVTESAATENSLLGPFYREGAHDEAYGANIARTEGEPALFRGRLIDESGRPVPDALIEVWETANNGMYEGQDPDQPESNLRGRFRSGPNGEYAFRSIKPTPYPIPTDGPVGQMLLAVGRHPMRPAHVHFLIQAPGYETVTTALFSSDDRYVESDAVFGVKASLVVEYVKNESAADAKEWDLPCPFFDVQRDFVLVRSQEAAR</sequence>
<dbReference type="PANTHER" id="PTHR33711">
    <property type="entry name" value="DIOXYGENASE, PUTATIVE (AFU_ORTHOLOGUE AFUA_2G02910)-RELATED"/>
    <property type="match status" value="1"/>
</dbReference>
<keyword evidence="9" id="KW-1185">Reference proteome</keyword>
<organism evidence="8 9">
    <name type="scientific">Paraburkholderia diazotrophica</name>
    <dbReference type="NCBI Taxonomy" id="667676"/>
    <lineage>
        <taxon>Bacteria</taxon>
        <taxon>Pseudomonadati</taxon>
        <taxon>Pseudomonadota</taxon>
        <taxon>Betaproteobacteria</taxon>
        <taxon>Burkholderiales</taxon>
        <taxon>Burkholderiaceae</taxon>
        <taxon>Paraburkholderia</taxon>
    </lineage>
</organism>
<evidence type="ECO:0000256" key="1">
    <source>
        <dbReference type="ARBA" id="ARBA00001965"/>
    </source>
</evidence>
<evidence type="ECO:0000259" key="7">
    <source>
        <dbReference type="PROSITE" id="PS00083"/>
    </source>
</evidence>
<comment type="cofactor">
    <cofactor evidence="1">
        <name>Fe(3+)</name>
        <dbReference type="ChEBI" id="CHEBI:29034"/>
    </cofactor>
</comment>
<protein>
    <submittedName>
        <fullName evidence="8">Hydroxyquinol 1,2-dioxygenase</fullName>
    </submittedName>
</protein>
<keyword evidence="3" id="KW-0479">Metal-binding</keyword>
<evidence type="ECO:0000256" key="3">
    <source>
        <dbReference type="ARBA" id="ARBA00022723"/>
    </source>
</evidence>
<dbReference type="Gene3D" id="2.60.130.10">
    <property type="entry name" value="Aromatic compound dioxygenase"/>
    <property type="match status" value="1"/>
</dbReference>
<feature type="domain" description="Intradiol ring-cleavage dioxygenases" evidence="7">
    <location>
        <begin position="139"/>
        <end position="167"/>
    </location>
</feature>
<dbReference type="OrthoDB" id="9800887at2"/>
<dbReference type="GO" id="GO:0018576">
    <property type="term" value="F:catechol 1,2-dioxygenase activity"/>
    <property type="evidence" value="ECO:0007669"/>
    <property type="project" value="InterPro"/>
</dbReference>
<dbReference type="PROSITE" id="PS00083">
    <property type="entry name" value="INTRADIOL_DIOXYGENAS"/>
    <property type="match status" value="1"/>
</dbReference>
<evidence type="ECO:0000313" key="8">
    <source>
        <dbReference type="EMBL" id="SEK11322.1"/>
    </source>
</evidence>
<name>A0A1H7EH05_9BURK</name>
<dbReference type="PANTHER" id="PTHR33711:SF7">
    <property type="entry name" value="INTRADIOL RING-CLEAVAGE DIOXYGENASES DOMAIN-CONTAINING PROTEIN-RELATED"/>
    <property type="match status" value="1"/>
</dbReference>
<dbReference type="GO" id="GO:0008199">
    <property type="term" value="F:ferric iron binding"/>
    <property type="evidence" value="ECO:0007669"/>
    <property type="project" value="InterPro"/>
</dbReference>
<dbReference type="GO" id="GO:0009712">
    <property type="term" value="P:catechol-containing compound metabolic process"/>
    <property type="evidence" value="ECO:0007669"/>
    <property type="project" value="InterPro"/>
</dbReference>
<dbReference type="Pfam" id="PF04444">
    <property type="entry name" value="Dioxygenase_N"/>
    <property type="match status" value="1"/>
</dbReference>
<dbReference type="Proteomes" id="UP000198866">
    <property type="component" value="Unassembled WGS sequence"/>
</dbReference>
<reference evidence="9" key="1">
    <citation type="submission" date="2016-10" db="EMBL/GenBank/DDBJ databases">
        <authorList>
            <person name="Varghese N."/>
            <person name="Submissions S."/>
        </authorList>
    </citation>
    <scope>NUCLEOTIDE SEQUENCE [LARGE SCALE GENOMIC DNA]</scope>
    <source>
        <strain evidence="9">LMG 26031</strain>
    </source>
</reference>
<keyword evidence="4 8" id="KW-0223">Dioxygenase</keyword>
<keyword evidence="5" id="KW-0560">Oxidoreductase</keyword>
<dbReference type="CDD" id="cd03461">
    <property type="entry name" value="1_2-HQD"/>
    <property type="match status" value="1"/>
</dbReference>
<comment type="similarity">
    <text evidence="2">Belongs to the intradiol ring-cleavage dioxygenase family.</text>
</comment>
<dbReference type="InterPro" id="IPR039390">
    <property type="entry name" value="1_2-HQD/HQD"/>
</dbReference>
<dbReference type="Pfam" id="PF00775">
    <property type="entry name" value="Dioxygenase_C"/>
    <property type="match status" value="1"/>
</dbReference>
<evidence type="ECO:0000256" key="6">
    <source>
        <dbReference type="ARBA" id="ARBA00023004"/>
    </source>
</evidence>
<dbReference type="InterPro" id="IPR000627">
    <property type="entry name" value="Intradiol_dOase_C"/>
</dbReference>
<dbReference type="InterPro" id="IPR007535">
    <property type="entry name" value="Catechol_dOase_N"/>
</dbReference>